<name>A0AAC8W3S4_9PROT</name>
<reference evidence="4" key="1">
    <citation type="submission" date="2015-08" db="EMBL/GenBank/DDBJ databases">
        <title>Complete Genome Sequence of Azospirillum thiophilum BV-S.</title>
        <authorList>
            <person name="Fomenkov A."/>
            <person name="Vincze T."/>
            <person name="Grabovich M."/>
            <person name="Dubinina G."/>
            <person name="Orlova M."/>
            <person name="Belousova E."/>
            <person name="Roberts R.J."/>
        </authorList>
    </citation>
    <scope>NUCLEOTIDE SEQUENCE [LARGE SCALE GENOMIC DNA]</scope>
    <source>
        <strain evidence="4">BV-S</strain>
    </source>
</reference>
<organism evidence="3 4">
    <name type="scientific">Azospirillum thiophilum</name>
    <dbReference type="NCBI Taxonomy" id="528244"/>
    <lineage>
        <taxon>Bacteria</taxon>
        <taxon>Pseudomonadati</taxon>
        <taxon>Pseudomonadota</taxon>
        <taxon>Alphaproteobacteria</taxon>
        <taxon>Rhodospirillales</taxon>
        <taxon>Azospirillaceae</taxon>
        <taxon>Azospirillum</taxon>
    </lineage>
</organism>
<keyword evidence="1" id="KW-1133">Transmembrane helix</keyword>
<dbReference type="InterPro" id="IPR007038">
    <property type="entry name" value="HupE_UreJ"/>
</dbReference>
<dbReference type="Pfam" id="PF04955">
    <property type="entry name" value="HupE_UreJ"/>
    <property type="match status" value="1"/>
</dbReference>
<dbReference type="PIRSF" id="PIRSF016919">
    <property type="entry name" value="HupE_UreJ"/>
    <property type="match status" value="1"/>
</dbReference>
<feature type="transmembrane region" description="Helical" evidence="1">
    <location>
        <begin position="144"/>
        <end position="167"/>
    </location>
</feature>
<keyword evidence="2" id="KW-0732">Signal</keyword>
<feature type="transmembrane region" description="Helical" evidence="1">
    <location>
        <begin position="64"/>
        <end position="85"/>
    </location>
</feature>
<accession>A0AAC8W3S4</accession>
<feature type="transmembrane region" description="Helical" evidence="1">
    <location>
        <begin position="91"/>
        <end position="108"/>
    </location>
</feature>
<evidence type="ECO:0000256" key="1">
    <source>
        <dbReference type="SAM" id="Phobius"/>
    </source>
</evidence>
<evidence type="ECO:0008006" key="5">
    <source>
        <dbReference type="Google" id="ProtNLM"/>
    </source>
</evidence>
<dbReference type="KEGG" id="ati:AL072_26540"/>
<feature type="signal peptide" evidence="2">
    <location>
        <begin position="1"/>
        <end position="23"/>
    </location>
</feature>
<keyword evidence="1" id="KW-0812">Transmembrane</keyword>
<evidence type="ECO:0000313" key="4">
    <source>
        <dbReference type="Proteomes" id="UP000069935"/>
    </source>
</evidence>
<dbReference type="EMBL" id="CP012405">
    <property type="protein sequence ID" value="ALG74565.1"/>
    <property type="molecule type" value="Genomic_DNA"/>
</dbReference>
<keyword evidence="1" id="KW-0472">Membrane</keyword>
<protein>
    <recommendedName>
        <fullName evidence="5">Urease accessory protein</fullName>
    </recommendedName>
</protein>
<gene>
    <name evidence="3" type="ORF">AL072_26540</name>
</gene>
<dbReference type="RefSeq" id="WP_045585789.1">
    <property type="nucleotide sequence ID" value="NZ_CP012405.1"/>
</dbReference>
<feature type="transmembrane region" description="Helical" evidence="1">
    <location>
        <begin position="115"/>
        <end position="132"/>
    </location>
</feature>
<reference evidence="3 4" key="2">
    <citation type="journal article" date="2016" name="Genome Announc.">
        <title>Complete Genome Sequence of a Strain of Azospirillum thiophilum Isolated from a Sulfide Spring.</title>
        <authorList>
            <person name="Fomenkov A."/>
            <person name="Vincze T."/>
            <person name="Grabovich M."/>
            <person name="Anton B.P."/>
            <person name="Dubinina G."/>
            <person name="Orlova M."/>
            <person name="Belousova E."/>
            <person name="Roberts R.J."/>
        </authorList>
    </citation>
    <scope>NUCLEOTIDE SEQUENCE [LARGE SCALE GENOMIC DNA]</scope>
    <source>
        <strain evidence="3 4">BV-S</strain>
    </source>
</reference>
<sequence length="181" mass="18281">MNRLLSAGLAGAFVATLAVPAAAHTGHAGDAMFLQGLLHPLTGIDHLLTMVAVGVWASQNGGRALWLLPASFITMLCGGAALGMAGIELPAVEAGIAASVAVLGLLVLLNKRVPATAAAILVGVFAILHGHSHGTEMPQAAAPLLYSLGFILSTATLHAAGIAIGLARHIPRLLFASRAIR</sequence>
<evidence type="ECO:0000256" key="2">
    <source>
        <dbReference type="SAM" id="SignalP"/>
    </source>
</evidence>
<dbReference type="Proteomes" id="UP000069935">
    <property type="component" value="Chromosome 5"/>
</dbReference>
<feature type="transmembrane region" description="Helical" evidence="1">
    <location>
        <begin position="38"/>
        <end position="57"/>
    </location>
</feature>
<keyword evidence="4" id="KW-1185">Reference proteome</keyword>
<evidence type="ECO:0000313" key="3">
    <source>
        <dbReference type="EMBL" id="ALG74565.1"/>
    </source>
</evidence>
<dbReference type="AlphaFoldDB" id="A0AAC8W3S4"/>
<proteinExistence type="predicted"/>
<feature type="chain" id="PRO_5041928041" description="Urease accessory protein" evidence="2">
    <location>
        <begin position="24"/>
        <end position="181"/>
    </location>
</feature>